<dbReference type="EMBL" id="LT629776">
    <property type="protein sequence ID" value="SDS05388.1"/>
    <property type="molecule type" value="Genomic_DNA"/>
</dbReference>
<dbReference type="InterPro" id="IPR036259">
    <property type="entry name" value="MFS_trans_sf"/>
</dbReference>
<reference evidence="9" key="1">
    <citation type="submission" date="2016-10" db="EMBL/GenBank/DDBJ databases">
        <authorList>
            <person name="Varghese N."/>
            <person name="Submissions S."/>
        </authorList>
    </citation>
    <scope>NUCLEOTIDE SEQUENCE [LARGE SCALE GENOMIC DNA]</scope>
    <source>
        <strain evidence="9">DSM 22126</strain>
    </source>
</reference>
<feature type="region of interest" description="Disordered" evidence="5">
    <location>
        <begin position="1"/>
        <end position="23"/>
    </location>
</feature>
<comment type="subcellular location">
    <subcellularLocation>
        <location evidence="1">Cell membrane</location>
        <topology evidence="1">Multi-pass membrane protein</topology>
    </subcellularLocation>
</comment>
<dbReference type="RefSeq" id="WP_083371599.1">
    <property type="nucleotide sequence ID" value="NZ_LT629776.1"/>
</dbReference>
<name>A0A1H1P2A9_9CELL</name>
<feature type="domain" description="Major facilitator superfamily (MFS) profile" evidence="7">
    <location>
        <begin position="235"/>
        <end position="423"/>
    </location>
</feature>
<evidence type="ECO:0000256" key="2">
    <source>
        <dbReference type="ARBA" id="ARBA00022692"/>
    </source>
</evidence>
<proteinExistence type="predicted"/>
<gene>
    <name evidence="8" type="ORF">SAMN04489860_0686</name>
</gene>
<keyword evidence="9" id="KW-1185">Reference proteome</keyword>
<evidence type="ECO:0000256" key="3">
    <source>
        <dbReference type="ARBA" id="ARBA00022989"/>
    </source>
</evidence>
<dbReference type="Pfam" id="PF07690">
    <property type="entry name" value="MFS_1"/>
    <property type="match status" value="2"/>
</dbReference>
<dbReference type="Gene3D" id="1.20.1250.20">
    <property type="entry name" value="MFS general substrate transporter like domains"/>
    <property type="match status" value="2"/>
</dbReference>
<evidence type="ECO:0000256" key="5">
    <source>
        <dbReference type="SAM" id="MobiDB-lite"/>
    </source>
</evidence>
<feature type="transmembrane region" description="Helical" evidence="6">
    <location>
        <begin position="126"/>
        <end position="147"/>
    </location>
</feature>
<dbReference type="PROSITE" id="PS50850">
    <property type="entry name" value="MFS"/>
    <property type="match status" value="1"/>
</dbReference>
<dbReference type="GO" id="GO:0005886">
    <property type="term" value="C:plasma membrane"/>
    <property type="evidence" value="ECO:0007669"/>
    <property type="project" value="UniProtKB-SubCell"/>
</dbReference>
<feature type="transmembrane region" description="Helical" evidence="6">
    <location>
        <begin position="99"/>
        <end position="120"/>
    </location>
</feature>
<dbReference type="eggNOG" id="COG2814">
    <property type="taxonomic scope" value="Bacteria"/>
</dbReference>
<feature type="transmembrane region" description="Helical" evidence="6">
    <location>
        <begin position="324"/>
        <end position="346"/>
    </location>
</feature>
<evidence type="ECO:0000259" key="7">
    <source>
        <dbReference type="PROSITE" id="PS50850"/>
    </source>
</evidence>
<sequence>MVQNPPDAPDTPGAPSLPPRRTNPYAAVLRTPGAAKFSAAAVLARLPMSMLGIGTVLMVESLYDSYALAGRVSATLILAQALVSPQVARIVDRHGQRRVMLPLIFLAALGLGGLIVTGIMRGPEPLLYLTAAVAGGASGSFGSFVRARWSYVLTDPKTLHTAYSLESALDEFVFVVGPAVVTILATTVAPPAGLVVPLVAAFAGGWWFLSQRSTEPPPVPPVEGVRTTSAMRQSGMVPLVLVFIAMGTVLGGVDVATIAFAEEQGVPGMAGIVLAIFALGSLTSGLAYGAKHWVSPLWRRFVIGVVLLAVGTSLFSFAHTLPALAAIMFVAGFAIAPTLINGNALVQNLVRPSQLTEGLAWVGTSLGIGVSIGASLTGARVDVGGAAAGFHVVMAGGAVSVIVTLISVRSLRKDRSTEQIRTA</sequence>
<evidence type="ECO:0000313" key="8">
    <source>
        <dbReference type="EMBL" id="SDS05388.1"/>
    </source>
</evidence>
<dbReference type="OrthoDB" id="9180256at2"/>
<evidence type="ECO:0000256" key="4">
    <source>
        <dbReference type="ARBA" id="ARBA00023136"/>
    </source>
</evidence>
<feature type="transmembrane region" description="Helical" evidence="6">
    <location>
        <begin position="236"/>
        <end position="260"/>
    </location>
</feature>
<feature type="transmembrane region" description="Helical" evidence="6">
    <location>
        <begin position="37"/>
        <end position="59"/>
    </location>
</feature>
<feature type="transmembrane region" description="Helical" evidence="6">
    <location>
        <begin position="388"/>
        <end position="408"/>
    </location>
</feature>
<dbReference type="InterPro" id="IPR020846">
    <property type="entry name" value="MFS_dom"/>
</dbReference>
<keyword evidence="2 6" id="KW-0812">Transmembrane</keyword>
<evidence type="ECO:0000313" key="9">
    <source>
        <dbReference type="Proteomes" id="UP000185663"/>
    </source>
</evidence>
<dbReference type="STRING" id="545619.SAMN04489860_0686"/>
<organism evidence="8 9">
    <name type="scientific">Paraoerskovia marina</name>
    <dbReference type="NCBI Taxonomy" id="545619"/>
    <lineage>
        <taxon>Bacteria</taxon>
        <taxon>Bacillati</taxon>
        <taxon>Actinomycetota</taxon>
        <taxon>Actinomycetes</taxon>
        <taxon>Micrococcales</taxon>
        <taxon>Cellulomonadaceae</taxon>
        <taxon>Paraoerskovia</taxon>
    </lineage>
</organism>
<protein>
    <submittedName>
        <fullName evidence="8">Major Facilitator Superfamily protein</fullName>
    </submittedName>
</protein>
<feature type="transmembrane region" description="Helical" evidence="6">
    <location>
        <begin position="301"/>
        <end position="318"/>
    </location>
</feature>
<dbReference type="SUPFAM" id="SSF103473">
    <property type="entry name" value="MFS general substrate transporter"/>
    <property type="match status" value="1"/>
</dbReference>
<dbReference type="AlphaFoldDB" id="A0A1H1P2A9"/>
<dbReference type="Proteomes" id="UP000185663">
    <property type="component" value="Chromosome I"/>
</dbReference>
<dbReference type="InterPro" id="IPR011701">
    <property type="entry name" value="MFS"/>
</dbReference>
<evidence type="ECO:0000256" key="1">
    <source>
        <dbReference type="ARBA" id="ARBA00004651"/>
    </source>
</evidence>
<feature type="transmembrane region" description="Helical" evidence="6">
    <location>
        <begin position="358"/>
        <end position="376"/>
    </location>
</feature>
<dbReference type="GO" id="GO:0022857">
    <property type="term" value="F:transmembrane transporter activity"/>
    <property type="evidence" value="ECO:0007669"/>
    <property type="project" value="InterPro"/>
</dbReference>
<keyword evidence="3 6" id="KW-1133">Transmembrane helix</keyword>
<evidence type="ECO:0000256" key="6">
    <source>
        <dbReference type="SAM" id="Phobius"/>
    </source>
</evidence>
<dbReference type="PANTHER" id="PTHR23542:SF1">
    <property type="entry name" value="MAJOR FACILITATOR SUPERFAMILY (MFS) PROFILE DOMAIN-CONTAINING PROTEIN"/>
    <property type="match status" value="1"/>
</dbReference>
<feature type="transmembrane region" description="Helical" evidence="6">
    <location>
        <begin position="266"/>
        <end position="289"/>
    </location>
</feature>
<accession>A0A1H1P2A9</accession>
<dbReference type="PANTHER" id="PTHR23542">
    <property type="match status" value="1"/>
</dbReference>
<keyword evidence="4 6" id="KW-0472">Membrane</keyword>